<evidence type="ECO:0000313" key="4">
    <source>
        <dbReference type="EMBL" id="CAG9131100.1"/>
    </source>
</evidence>
<dbReference type="Proteomes" id="UP000095284">
    <property type="component" value="Unplaced"/>
</dbReference>
<keyword evidence="6" id="KW-1185">Reference proteome</keyword>
<dbReference type="WBParaSite" id="BXY_0132700.1">
    <property type="protein sequence ID" value="BXY_0132700.1"/>
    <property type="gene ID" value="BXY_0132700"/>
</dbReference>
<sequence length="355" mass="41760">MSERNKDDDFSELTESTSGAYNPPRAPDFSNEEWRMSRDQWQDLIMRSITENREVIDEEFNGFNLFLSPKAVEFIFTLCVRLQLPHEVRYLAVHLYDRYMSSQVVAIHNEIFTSDDDDQLKAERWGNALNRYYSQTVLRIVSCVSIAVKSLYYKLTLTTKMQYRILRSMNFLYDERAILKSETRVFSLVMFDIDMNRSPIFMIESHICFLLDQFREVVSSVDPEAIWEYSILYTDFIYLNMKSFYCRLFRKIHGESAIINTIEPARIWHLEADFVILSISVVLMSFFALYGDEMTQKVAVLFKTHIGIDLQEMSEFVTVARDMIMEYEPETPTIFLPEELLGLKKVTASYSPGFF</sequence>
<dbReference type="Pfam" id="PF00134">
    <property type="entry name" value="Cyclin_N"/>
    <property type="match status" value="1"/>
</dbReference>
<evidence type="ECO:0000313" key="5">
    <source>
        <dbReference type="Proteomes" id="UP000095284"/>
    </source>
</evidence>
<dbReference type="InterPro" id="IPR036915">
    <property type="entry name" value="Cyclin-like_sf"/>
</dbReference>
<evidence type="ECO:0000259" key="2">
    <source>
        <dbReference type="Pfam" id="PF00134"/>
    </source>
</evidence>
<dbReference type="PANTHER" id="PTHR21615">
    <property type="entry name" value="CYCLIN N-TERMINAL DOMAIN-CONTAINING PROTEIN 1"/>
    <property type="match status" value="1"/>
</dbReference>
<evidence type="ECO:0000313" key="6">
    <source>
        <dbReference type="Proteomes" id="UP000659654"/>
    </source>
</evidence>
<reference evidence="4" key="2">
    <citation type="submission" date="2020-08" db="EMBL/GenBank/DDBJ databases">
        <authorList>
            <person name="Kikuchi T."/>
        </authorList>
    </citation>
    <scope>NUCLEOTIDE SEQUENCE</scope>
    <source>
        <strain evidence="3">Ka4C1</strain>
    </source>
</reference>
<dbReference type="EMBL" id="CAJFCV020000006">
    <property type="protein sequence ID" value="CAG9131100.1"/>
    <property type="molecule type" value="Genomic_DNA"/>
</dbReference>
<protein>
    <submittedName>
        <fullName evidence="3">(pine wood nematode) hypothetical protein</fullName>
    </submittedName>
    <submittedName>
        <fullName evidence="7">Cyclin N-terminal domain-containing protein</fullName>
    </submittedName>
</protein>
<dbReference type="AlphaFoldDB" id="A0A1I7RKU3"/>
<dbReference type="GO" id="GO:0035861">
    <property type="term" value="C:site of double-strand break"/>
    <property type="evidence" value="ECO:0007669"/>
    <property type="project" value="TreeGrafter"/>
</dbReference>
<reference evidence="7" key="1">
    <citation type="submission" date="2016-11" db="UniProtKB">
        <authorList>
            <consortium name="WormBaseParasite"/>
        </authorList>
    </citation>
    <scope>IDENTIFICATION</scope>
</reference>
<organism evidence="5 7">
    <name type="scientific">Bursaphelenchus xylophilus</name>
    <name type="common">Pinewood nematode worm</name>
    <name type="synonym">Aphelenchoides xylophilus</name>
    <dbReference type="NCBI Taxonomy" id="6326"/>
    <lineage>
        <taxon>Eukaryota</taxon>
        <taxon>Metazoa</taxon>
        <taxon>Ecdysozoa</taxon>
        <taxon>Nematoda</taxon>
        <taxon>Chromadorea</taxon>
        <taxon>Rhabditida</taxon>
        <taxon>Tylenchina</taxon>
        <taxon>Tylenchomorpha</taxon>
        <taxon>Aphelenchoidea</taxon>
        <taxon>Aphelenchoididae</taxon>
        <taxon>Bursaphelenchus</taxon>
    </lineage>
</organism>
<dbReference type="InterPro" id="IPR006671">
    <property type="entry name" value="Cyclin_N"/>
</dbReference>
<dbReference type="eggNOG" id="ENOG502QVK8">
    <property type="taxonomic scope" value="Eukaryota"/>
</dbReference>
<dbReference type="EMBL" id="CAJFDI010000006">
    <property type="protein sequence ID" value="CAD5234987.1"/>
    <property type="molecule type" value="Genomic_DNA"/>
</dbReference>
<feature type="domain" description="Cyclin N-terminal" evidence="2">
    <location>
        <begin position="70"/>
        <end position="193"/>
    </location>
</feature>
<dbReference type="Proteomes" id="UP000582659">
    <property type="component" value="Unassembled WGS sequence"/>
</dbReference>
<dbReference type="GO" id="GO:0007131">
    <property type="term" value="P:reciprocal meiotic recombination"/>
    <property type="evidence" value="ECO:0007669"/>
    <property type="project" value="TreeGrafter"/>
</dbReference>
<evidence type="ECO:0000256" key="1">
    <source>
        <dbReference type="SAM" id="MobiDB-lite"/>
    </source>
</evidence>
<dbReference type="Proteomes" id="UP000659654">
    <property type="component" value="Unassembled WGS sequence"/>
</dbReference>
<proteinExistence type="predicted"/>
<feature type="region of interest" description="Disordered" evidence="1">
    <location>
        <begin position="1"/>
        <end position="29"/>
    </location>
</feature>
<dbReference type="Gene3D" id="1.10.472.10">
    <property type="entry name" value="Cyclin-like"/>
    <property type="match status" value="1"/>
</dbReference>
<accession>A0A1I7RKU3</accession>
<gene>
    <name evidence="3" type="ORF">BXYJ_LOCUS15078</name>
</gene>
<evidence type="ECO:0000313" key="3">
    <source>
        <dbReference type="EMBL" id="CAD5234987.1"/>
    </source>
</evidence>
<dbReference type="OrthoDB" id="9983043at2759"/>
<dbReference type="SUPFAM" id="SSF47954">
    <property type="entry name" value="Cyclin-like"/>
    <property type="match status" value="1"/>
</dbReference>
<evidence type="ECO:0000313" key="7">
    <source>
        <dbReference type="WBParaSite" id="BXY_0132700.1"/>
    </source>
</evidence>
<dbReference type="PANTHER" id="PTHR21615:SF2">
    <property type="entry name" value="CYCLIN N-TERMINAL DOMAIN-CONTAINING PROTEIN 1"/>
    <property type="match status" value="1"/>
</dbReference>
<name>A0A1I7RKU3_BURXY</name>